<dbReference type="Gene3D" id="3.10.450.50">
    <property type="match status" value="1"/>
</dbReference>
<feature type="domain" description="NTF2" evidence="6">
    <location>
        <begin position="133"/>
        <end position="246"/>
    </location>
</feature>
<evidence type="ECO:0000256" key="3">
    <source>
        <dbReference type="ARBA" id="ARBA00022490"/>
    </source>
</evidence>
<dbReference type="InterPro" id="IPR032710">
    <property type="entry name" value="NTF2-like_dom_sf"/>
</dbReference>
<comment type="subunit">
    <text evidence="5">Interacts with RAN1.</text>
</comment>
<dbReference type="CDD" id="cd00780">
    <property type="entry name" value="NTF2"/>
    <property type="match status" value="1"/>
</dbReference>
<organism evidence="7 8">
    <name type="scientific">Brassica campestris</name>
    <name type="common">Field mustard</name>
    <dbReference type="NCBI Taxonomy" id="3711"/>
    <lineage>
        <taxon>Eukaryota</taxon>
        <taxon>Viridiplantae</taxon>
        <taxon>Streptophyta</taxon>
        <taxon>Embryophyta</taxon>
        <taxon>Tracheophyta</taxon>
        <taxon>Spermatophyta</taxon>
        <taxon>Magnoliopsida</taxon>
        <taxon>eudicotyledons</taxon>
        <taxon>Gunneridae</taxon>
        <taxon>Pentapetalae</taxon>
        <taxon>rosids</taxon>
        <taxon>malvids</taxon>
        <taxon>Brassicales</taxon>
        <taxon>Brassicaceae</taxon>
        <taxon>Brassiceae</taxon>
        <taxon>Brassica</taxon>
    </lineage>
</organism>
<dbReference type="PANTHER" id="PTHR12612">
    <property type="entry name" value="NUCLEAR TRANSPORT FACTOR 2"/>
    <property type="match status" value="1"/>
</dbReference>
<evidence type="ECO:0000259" key="6">
    <source>
        <dbReference type="PROSITE" id="PS50177"/>
    </source>
</evidence>
<dbReference type="InterPro" id="IPR018222">
    <property type="entry name" value="Nuclear_transport_factor_2_euk"/>
</dbReference>
<dbReference type="EMBL" id="CM010636">
    <property type="protein sequence ID" value="RID46356.1"/>
    <property type="molecule type" value="Genomic_DNA"/>
</dbReference>
<dbReference type="GO" id="GO:0005737">
    <property type="term" value="C:cytoplasm"/>
    <property type="evidence" value="ECO:0007669"/>
    <property type="project" value="UniProtKB-SubCell"/>
</dbReference>
<evidence type="ECO:0000256" key="5">
    <source>
        <dbReference type="ARBA" id="ARBA00062736"/>
    </source>
</evidence>
<evidence type="ECO:0000256" key="2">
    <source>
        <dbReference type="ARBA" id="ARBA00004496"/>
    </source>
</evidence>
<reference evidence="7 8" key="1">
    <citation type="submission" date="2018-06" db="EMBL/GenBank/DDBJ databases">
        <title>WGS assembly of Brassica rapa FPsc.</title>
        <authorList>
            <person name="Bowman J."/>
            <person name="Kohchi T."/>
            <person name="Yamato K."/>
            <person name="Jenkins J."/>
            <person name="Shu S."/>
            <person name="Ishizaki K."/>
            <person name="Yamaoka S."/>
            <person name="Nishihama R."/>
            <person name="Nakamura Y."/>
            <person name="Berger F."/>
            <person name="Adam C."/>
            <person name="Aki S."/>
            <person name="Althoff F."/>
            <person name="Araki T."/>
            <person name="Arteaga-Vazquez M."/>
            <person name="Balasubrmanian S."/>
            <person name="Bauer D."/>
            <person name="Boehm C."/>
            <person name="Briginshaw L."/>
            <person name="Caballero-Perez J."/>
            <person name="Catarino B."/>
            <person name="Chen F."/>
            <person name="Chiyoda S."/>
            <person name="Chovatia M."/>
            <person name="Davies K."/>
            <person name="Delmans M."/>
            <person name="Demura T."/>
            <person name="Dierschke T."/>
            <person name="Dolan L."/>
            <person name="Dorantes-Acosta A."/>
            <person name="Eklund D."/>
            <person name="Florent S."/>
            <person name="Flores-Sandoval E."/>
            <person name="Fujiyama A."/>
            <person name="Fukuzawa H."/>
            <person name="Galik B."/>
            <person name="Grimanelli D."/>
            <person name="Grimwood J."/>
            <person name="Grossniklaus U."/>
            <person name="Hamada T."/>
            <person name="Haseloff J."/>
            <person name="Hetherington A."/>
            <person name="Higo A."/>
            <person name="Hirakawa Y."/>
            <person name="Hundley H."/>
            <person name="Ikeda Y."/>
            <person name="Inoue K."/>
            <person name="Inoue S."/>
            <person name="Ishida S."/>
            <person name="Jia Q."/>
            <person name="Kakita M."/>
            <person name="Kanazawa T."/>
            <person name="Kawai Y."/>
            <person name="Kawashima T."/>
            <person name="Kennedy M."/>
            <person name="Kinose K."/>
            <person name="Kinoshita T."/>
            <person name="Kohara Y."/>
            <person name="Koide E."/>
            <person name="Komatsu K."/>
            <person name="Kopischke S."/>
            <person name="Kubo M."/>
            <person name="Kyozuka J."/>
            <person name="Lagercrantz U."/>
            <person name="Lin S."/>
            <person name="Lindquist E."/>
            <person name="Lipzen A."/>
            <person name="Lu C."/>
            <person name="Luna E."/>
            <person name="Martienssen R."/>
            <person name="Minamino N."/>
            <person name="Mizutani M."/>
            <person name="Mizutani M."/>
            <person name="Mochizuki N."/>
            <person name="Monte I."/>
            <person name="Mosher R."/>
            <person name="Nagasaki H."/>
            <person name="Nakagami H."/>
            <person name="Naramoto S."/>
            <person name="Nishitani K."/>
            <person name="Ohtani M."/>
            <person name="Okamoto T."/>
            <person name="Okumura M."/>
            <person name="Phillips J."/>
            <person name="Pollak B."/>
            <person name="Reinders A."/>
            <person name="Roevekamp M."/>
            <person name="Sano R."/>
            <person name="Sawa S."/>
            <person name="Schmid M."/>
            <person name="Shirakawa M."/>
            <person name="Solano R."/>
            <person name="Spunde A."/>
            <person name="Suetsugu N."/>
            <person name="Sugano S."/>
            <person name="Sugiyama A."/>
            <person name="Sun R."/>
            <person name="Suzuki Y."/>
            <person name="Takenaka M."/>
            <person name="Takezawa D."/>
            <person name="Tomogane H."/>
            <person name="Tsuzuki M."/>
            <person name="Ueda T."/>
            <person name="Umeda M."/>
            <person name="Ward J."/>
            <person name="Watanabe Y."/>
            <person name="Yazaki K."/>
            <person name="Yokoyama R."/>
            <person name="Yoshitake Y."/>
            <person name="Yotsui I."/>
            <person name="Zachgo S."/>
            <person name="Schmutz J."/>
        </authorList>
    </citation>
    <scope>NUCLEOTIDE SEQUENCE [LARGE SCALE GENOMIC DNA]</scope>
    <source>
        <strain evidence="8">cv. B-3</strain>
    </source>
</reference>
<dbReference type="InterPro" id="IPR045875">
    <property type="entry name" value="NTF2"/>
</dbReference>
<dbReference type="SUPFAM" id="SSF54427">
    <property type="entry name" value="NTF2-like"/>
    <property type="match status" value="1"/>
</dbReference>
<dbReference type="FunFam" id="3.10.450.50:FF:000005">
    <property type="entry name" value="Nuclear transport factor 2"/>
    <property type="match status" value="1"/>
</dbReference>
<dbReference type="GO" id="GO:0005635">
    <property type="term" value="C:nuclear envelope"/>
    <property type="evidence" value="ECO:0007669"/>
    <property type="project" value="UniProtKB-SubCell"/>
</dbReference>
<proteinExistence type="predicted"/>
<evidence type="ECO:0000256" key="1">
    <source>
        <dbReference type="ARBA" id="ARBA00004259"/>
    </source>
</evidence>
<dbReference type="PROSITE" id="PS50177">
    <property type="entry name" value="NTF2_DOMAIN"/>
    <property type="match status" value="1"/>
</dbReference>
<evidence type="ECO:0000313" key="7">
    <source>
        <dbReference type="EMBL" id="RID46356.1"/>
    </source>
</evidence>
<comment type="function">
    <text evidence="4">Facilitates protein transport into the nucleus. Interacts with various nucleoporins and with Ran-GDP. Could be part of a multicomponent system of cytosolic factors that assemble at the pore complex during nuclear import.</text>
</comment>
<evidence type="ECO:0000313" key="8">
    <source>
        <dbReference type="Proteomes" id="UP000264353"/>
    </source>
</evidence>
<sequence>MQRQEFMSSFTLLLPAHSLFYDLVSERELKKRDTSLFSCSASKGFDTHPLIPHFGHSSCVASITSAVIANTGRCQLDFLPSPDLALMFISSSISCIFRVASNMQIERHTKVLRTTERERERERKTREMDPDAVAKAFVEHYYTTFDSNRAGLVSLYQEGSMLTFEGQKIQGSQNIVAKLTSLPFQQCKHNITTVDCQPSGPAGGMLVFVSGNLQLAGEQHALKFSQMFHLVSNQGNYYVFNDIFRLNYA</sequence>
<comment type="subcellular location">
    <subcellularLocation>
        <location evidence="2">Cytoplasm</location>
    </subcellularLocation>
    <subcellularLocation>
        <location evidence="1">Nucleus envelope</location>
    </subcellularLocation>
</comment>
<evidence type="ECO:0000256" key="4">
    <source>
        <dbReference type="ARBA" id="ARBA00058161"/>
    </source>
</evidence>
<dbReference type="AlphaFoldDB" id="A0A397Y6Y4"/>
<keyword evidence="3" id="KW-0963">Cytoplasm</keyword>
<accession>A0A397Y6Y4</accession>
<dbReference type="Pfam" id="PF02136">
    <property type="entry name" value="NTF2"/>
    <property type="match status" value="1"/>
</dbReference>
<gene>
    <name evidence="7" type="ORF">BRARA_I03025</name>
</gene>
<protein>
    <recommendedName>
        <fullName evidence="6">NTF2 domain-containing protein</fullName>
    </recommendedName>
</protein>
<dbReference type="Proteomes" id="UP000264353">
    <property type="component" value="Chromosome A9"/>
</dbReference>
<name>A0A397Y6Y4_BRACM</name>
<dbReference type="GO" id="GO:0006606">
    <property type="term" value="P:protein import into nucleus"/>
    <property type="evidence" value="ECO:0007669"/>
    <property type="project" value="UniProtKB-ARBA"/>
</dbReference>
<dbReference type="InterPro" id="IPR002075">
    <property type="entry name" value="NTF2_dom"/>
</dbReference>